<evidence type="ECO:0000256" key="2">
    <source>
        <dbReference type="ARBA" id="ARBA00022679"/>
    </source>
</evidence>
<name>A0A6C0BBC6_9ZZZZ</name>
<organism evidence="3">
    <name type="scientific">viral metagenome</name>
    <dbReference type="NCBI Taxonomy" id="1070528"/>
    <lineage>
        <taxon>unclassified sequences</taxon>
        <taxon>metagenomes</taxon>
        <taxon>organismal metagenomes</taxon>
    </lineage>
</organism>
<dbReference type="PANTHER" id="PTHR11927:SF9">
    <property type="entry name" value="L-FUCOSYLTRANSFERASE"/>
    <property type="match status" value="1"/>
</dbReference>
<dbReference type="EMBL" id="MN739102">
    <property type="protein sequence ID" value="QHS88798.1"/>
    <property type="molecule type" value="Genomic_DNA"/>
</dbReference>
<dbReference type="AlphaFoldDB" id="A0A6C0BBC6"/>
<dbReference type="GO" id="GO:0005975">
    <property type="term" value="P:carbohydrate metabolic process"/>
    <property type="evidence" value="ECO:0007669"/>
    <property type="project" value="InterPro"/>
</dbReference>
<sequence length="270" mass="32073">MGGLGNQLFQIFTTIAYALKQNEPFIFTYAKMFGKRPAYWDTFLYPLRKFTTLNRIQGLVLREKGFHYEELPSNSNKLNNTILYGYFQSEKYFQEHCEEIAEMAFNLKEMKKILLEREFKGIDYKKTISMHFRLGDYMNLQDFHPVLPVTYYKNSLNALIERTKSIDWTVLYFCEDDDTEYVKQEYIKQLEKEFKGLVFIRANPKALDYEQMIMMSCCQHHIIANSSFSWWGAYLHFSSEKIVCSPAVWFGPKLLKNDTKDVIPDSWLKI</sequence>
<proteinExistence type="predicted"/>
<evidence type="ECO:0008006" key="4">
    <source>
        <dbReference type="Google" id="ProtNLM"/>
    </source>
</evidence>
<accession>A0A6C0BBC6</accession>
<dbReference type="InterPro" id="IPR002516">
    <property type="entry name" value="Glyco_trans_11"/>
</dbReference>
<dbReference type="CDD" id="cd11301">
    <property type="entry name" value="Fut1_Fut2_like"/>
    <property type="match status" value="1"/>
</dbReference>
<reference evidence="3" key="1">
    <citation type="journal article" date="2020" name="Nature">
        <title>Giant virus diversity and host interactions through global metagenomics.</title>
        <authorList>
            <person name="Schulz F."/>
            <person name="Roux S."/>
            <person name="Paez-Espino D."/>
            <person name="Jungbluth S."/>
            <person name="Walsh D.A."/>
            <person name="Denef V.J."/>
            <person name="McMahon K.D."/>
            <person name="Konstantinidis K.T."/>
            <person name="Eloe-Fadrosh E.A."/>
            <person name="Kyrpides N.C."/>
            <person name="Woyke T."/>
        </authorList>
    </citation>
    <scope>NUCLEOTIDE SEQUENCE</scope>
    <source>
        <strain evidence="3">GVMAG-M-3300010158-59</strain>
    </source>
</reference>
<dbReference type="GO" id="GO:0008107">
    <property type="term" value="F:galactoside 2-alpha-L-fucosyltransferase activity"/>
    <property type="evidence" value="ECO:0007669"/>
    <property type="project" value="InterPro"/>
</dbReference>
<dbReference type="GO" id="GO:0016020">
    <property type="term" value="C:membrane"/>
    <property type="evidence" value="ECO:0007669"/>
    <property type="project" value="InterPro"/>
</dbReference>
<protein>
    <recommendedName>
        <fullName evidence="4">Glycosyltransferase</fullName>
    </recommendedName>
</protein>
<keyword evidence="2" id="KW-0808">Transferase</keyword>
<dbReference type="PANTHER" id="PTHR11927">
    <property type="entry name" value="GALACTOSIDE 2-L-FUCOSYLTRANSFERASE"/>
    <property type="match status" value="1"/>
</dbReference>
<dbReference type="Pfam" id="PF01531">
    <property type="entry name" value="Glyco_transf_11"/>
    <property type="match status" value="1"/>
</dbReference>
<keyword evidence="1" id="KW-0328">Glycosyltransferase</keyword>
<evidence type="ECO:0000313" key="3">
    <source>
        <dbReference type="EMBL" id="QHS88798.1"/>
    </source>
</evidence>
<evidence type="ECO:0000256" key="1">
    <source>
        <dbReference type="ARBA" id="ARBA00022676"/>
    </source>
</evidence>